<dbReference type="AlphaFoldDB" id="A0A1B6JGG7"/>
<feature type="non-terminal residue" evidence="1">
    <location>
        <position position="1"/>
    </location>
</feature>
<accession>A0A1B6JGG7</accession>
<sequence length="114" mass="12683">IANRALGIVSPELTAGPATCSILQHTGCDSSGRPFTCRLMDLLANSSLITIVYDDLYKAKQAVRKNEVWGVLHFSESYTAAIWERMQFDLFSSNNTVVDASFIRSCLDMSNMWV</sequence>
<gene>
    <name evidence="1" type="ORF">g.57392</name>
</gene>
<evidence type="ECO:0000313" key="1">
    <source>
        <dbReference type="EMBL" id="JAS98289.1"/>
    </source>
</evidence>
<proteinExistence type="predicted"/>
<name>A0A1B6JGG7_9HEMI</name>
<protein>
    <submittedName>
        <fullName evidence="1">Uncharacterized protein</fullName>
    </submittedName>
</protein>
<feature type="non-terminal residue" evidence="1">
    <location>
        <position position="114"/>
    </location>
</feature>
<organism evidence="1">
    <name type="scientific">Homalodisca liturata</name>
    <dbReference type="NCBI Taxonomy" id="320908"/>
    <lineage>
        <taxon>Eukaryota</taxon>
        <taxon>Metazoa</taxon>
        <taxon>Ecdysozoa</taxon>
        <taxon>Arthropoda</taxon>
        <taxon>Hexapoda</taxon>
        <taxon>Insecta</taxon>
        <taxon>Pterygota</taxon>
        <taxon>Neoptera</taxon>
        <taxon>Paraneoptera</taxon>
        <taxon>Hemiptera</taxon>
        <taxon>Auchenorrhyncha</taxon>
        <taxon>Membracoidea</taxon>
        <taxon>Cicadellidae</taxon>
        <taxon>Cicadellinae</taxon>
        <taxon>Proconiini</taxon>
        <taxon>Homalodisca</taxon>
    </lineage>
</organism>
<dbReference type="EMBL" id="GECU01009417">
    <property type="protein sequence ID" value="JAS98289.1"/>
    <property type="molecule type" value="Transcribed_RNA"/>
</dbReference>
<reference evidence="1" key="1">
    <citation type="submission" date="2015-11" db="EMBL/GenBank/DDBJ databases">
        <title>De novo transcriptome assembly of four potential Pierce s Disease insect vectors from Arizona vineyards.</title>
        <authorList>
            <person name="Tassone E.E."/>
        </authorList>
    </citation>
    <scope>NUCLEOTIDE SEQUENCE</scope>
</reference>